<reference evidence="1" key="1">
    <citation type="journal article" date="2014" name="Int. J. Syst. Evol. Microbiol.">
        <title>Complete genome sequence of Corynebacterium casei LMG S-19264T (=DSM 44701T), isolated from a smear-ripened cheese.</title>
        <authorList>
            <consortium name="US DOE Joint Genome Institute (JGI-PGF)"/>
            <person name="Walter F."/>
            <person name="Albersmeier A."/>
            <person name="Kalinowski J."/>
            <person name="Ruckert C."/>
        </authorList>
    </citation>
    <scope>NUCLEOTIDE SEQUENCE</scope>
    <source>
        <strain evidence="1">CGMCC 1.12919</strain>
    </source>
</reference>
<sequence>MGQRIAGIAYFYVDGTQYPLKGNFTVSPSNIERAGIPGQDYVHGFAENPKVPFIEGDVSLTQEVSIELLMTLTNSTVQADLANGKSYVLTGAWCTAALELNTKDGQTRVRFEGVDCDEVV</sequence>
<accession>A0A916V0I1</accession>
<dbReference type="EMBL" id="BMGG01000019">
    <property type="protein sequence ID" value="GGC94590.1"/>
    <property type="molecule type" value="Genomic_DNA"/>
</dbReference>
<dbReference type="AlphaFoldDB" id="A0A916V0I1"/>
<keyword evidence="2" id="KW-1185">Reference proteome</keyword>
<name>A0A916V0I1_9HYPH</name>
<dbReference type="Pfam" id="PF10618">
    <property type="entry name" value="Tail_tube"/>
    <property type="match status" value="1"/>
</dbReference>
<reference evidence="1" key="2">
    <citation type="submission" date="2020-09" db="EMBL/GenBank/DDBJ databases">
        <authorList>
            <person name="Sun Q."/>
            <person name="Zhou Y."/>
        </authorList>
    </citation>
    <scope>NUCLEOTIDE SEQUENCE</scope>
    <source>
        <strain evidence="1">CGMCC 1.12919</strain>
    </source>
</reference>
<proteinExistence type="predicted"/>
<evidence type="ECO:0000313" key="1">
    <source>
        <dbReference type="EMBL" id="GGC94590.1"/>
    </source>
</evidence>
<organism evidence="1 2">
    <name type="scientific">Chelatococcus reniformis</name>
    <dbReference type="NCBI Taxonomy" id="1494448"/>
    <lineage>
        <taxon>Bacteria</taxon>
        <taxon>Pseudomonadati</taxon>
        <taxon>Pseudomonadota</taxon>
        <taxon>Alphaproteobacteria</taxon>
        <taxon>Hyphomicrobiales</taxon>
        <taxon>Chelatococcaceae</taxon>
        <taxon>Chelatococcus</taxon>
    </lineage>
</organism>
<comment type="caution">
    <text evidence="1">The sequence shown here is derived from an EMBL/GenBank/DDBJ whole genome shotgun (WGS) entry which is preliminary data.</text>
</comment>
<dbReference type="Proteomes" id="UP000637002">
    <property type="component" value="Unassembled WGS sequence"/>
</dbReference>
<gene>
    <name evidence="1" type="ORF">GCM10010994_60450</name>
</gene>
<protein>
    <submittedName>
        <fullName evidence="1">Phage tail protein</fullName>
    </submittedName>
</protein>
<dbReference type="InterPro" id="IPR019596">
    <property type="entry name" value="Phage_Mu_GpM_tail_tub"/>
</dbReference>
<evidence type="ECO:0000313" key="2">
    <source>
        <dbReference type="Proteomes" id="UP000637002"/>
    </source>
</evidence>
<dbReference type="RefSeq" id="WP_188612913.1">
    <property type="nucleotide sequence ID" value="NZ_BMGG01000019.1"/>
</dbReference>